<accession>A0A5B7DNE0</accession>
<comment type="caution">
    <text evidence="2">The sequence shown here is derived from an EMBL/GenBank/DDBJ whole genome shotgun (WGS) entry which is preliminary data.</text>
</comment>
<organism evidence="2 3">
    <name type="scientific">Portunus trituberculatus</name>
    <name type="common">Swimming crab</name>
    <name type="synonym">Neptunus trituberculatus</name>
    <dbReference type="NCBI Taxonomy" id="210409"/>
    <lineage>
        <taxon>Eukaryota</taxon>
        <taxon>Metazoa</taxon>
        <taxon>Ecdysozoa</taxon>
        <taxon>Arthropoda</taxon>
        <taxon>Crustacea</taxon>
        <taxon>Multicrustacea</taxon>
        <taxon>Malacostraca</taxon>
        <taxon>Eumalacostraca</taxon>
        <taxon>Eucarida</taxon>
        <taxon>Decapoda</taxon>
        <taxon>Pleocyemata</taxon>
        <taxon>Brachyura</taxon>
        <taxon>Eubrachyura</taxon>
        <taxon>Portunoidea</taxon>
        <taxon>Portunidae</taxon>
        <taxon>Portuninae</taxon>
        <taxon>Portunus</taxon>
    </lineage>
</organism>
<dbReference type="EMBL" id="VSRR010001170">
    <property type="protein sequence ID" value="MPC23132.1"/>
    <property type="molecule type" value="Genomic_DNA"/>
</dbReference>
<evidence type="ECO:0000313" key="3">
    <source>
        <dbReference type="Proteomes" id="UP000324222"/>
    </source>
</evidence>
<name>A0A5B7DNE0_PORTR</name>
<evidence type="ECO:0000256" key="1">
    <source>
        <dbReference type="SAM" id="MobiDB-lite"/>
    </source>
</evidence>
<feature type="region of interest" description="Disordered" evidence="1">
    <location>
        <begin position="43"/>
        <end position="107"/>
    </location>
</feature>
<dbReference type="AlphaFoldDB" id="A0A5B7DNE0"/>
<protein>
    <submittedName>
        <fullName evidence="2">Uncharacterized protein</fullName>
    </submittedName>
</protein>
<evidence type="ECO:0000313" key="2">
    <source>
        <dbReference type="EMBL" id="MPC23132.1"/>
    </source>
</evidence>
<sequence>MTTYRRTQLFPVPGKSSVVTRFRMSGAGGGSGRVRFEVARFTLPTGAPPPPRGVHHRHPKWSSRSSELTKIHHTPLENIDGIPRRDETTTEYIGRSPRQPRPRNDPK</sequence>
<proteinExistence type="predicted"/>
<dbReference type="Proteomes" id="UP000324222">
    <property type="component" value="Unassembled WGS sequence"/>
</dbReference>
<keyword evidence="3" id="KW-1185">Reference proteome</keyword>
<gene>
    <name evidence="2" type="ORF">E2C01_016171</name>
</gene>
<reference evidence="2 3" key="1">
    <citation type="submission" date="2019-05" db="EMBL/GenBank/DDBJ databases">
        <title>Another draft genome of Portunus trituberculatus and its Hox gene families provides insights of decapod evolution.</title>
        <authorList>
            <person name="Jeong J.-H."/>
            <person name="Song I."/>
            <person name="Kim S."/>
            <person name="Choi T."/>
            <person name="Kim D."/>
            <person name="Ryu S."/>
            <person name="Kim W."/>
        </authorList>
    </citation>
    <scope>NUCLEOTIDE SEQUENCE [LARGE SCALE GENOMIC DNA]</scope>
    <source>
        <tissue evidence="2">Muscle</tissue>
    </source>
</reference>